<keyword evidence="3" id="KW-1185">Reference proteome</keyword>
<dbReference type="AlphaFoldDB" id="A0A2P8H1P9"/>
<dbReference type="Pfam" id="PF13302">
    <property type="entry name" value="Acetyltransf_3"/>
    <property type="match status" value="1"/>
</dbReference>
<dbReference type="InterPro" id="IPR051531">
    <property type="entry name" value="N-acetyltransferase"/>
</dbReference>
<dbReference type="InterPro" id="IPR016181">
    <property type="entry name" value="Acyl_CoA_acyltransferase"/>
</dbReference>
<feature type="domain" description="N-acetyltransferase" evidence="1">
    <location>
        <begin position="11"/>
        <end position="176"/>
    </location>
</feature>
<dbReference type="Proteomes" id="UP000242682">
    <property type="component" value="Unassembled WGS sequence"/>
</dbReference>
<accession>A0A2P8H1P9</accession>
<dbReference type="PANTHER" id="PTHR43792">
    <property type="entry name" value="GNAT FAMILY, PUTATIVE (AFU_ORTHOLOGUE AFUA_3G00765)-RELATED-RELATED"/>
    <property type="match status" value="1"/>
</dbReference>
<evidence type="ECO:0000313" key="3">
    <source>
        <dbReference type="Proteomes" id="UP000242682"/>
    </source>
</evidence>
<dbReference type="SUPFAM" id="SSF55729">
    <property type="entry name" value="Acyl-CoA N-acyltransferases (Nat)"/>
    <property type="match status" value="1"/>
</dbReference>
<dbReference type="OrthoDB" id="9811523at2"/>
<dbReference type="RefSeq" id="WP_106533472.1">
    <property type="nucleotide sequence ID" value="NZ_PYAT01000006.1"/>
</dbReference>
<dbReference type="InterPro" id="IPR000182">
    <property type="entry name" value="GNAT_dom"/>
</dbReference>
<comment type="caution">
    <text evidence="2">The sequence shown here is derived from an EMBL/GenBank/DDBJ whole genome shotgun (WGS) entry which is preliminary data.</text>
</comment>
<dbReference type="GO" id="GO:0005737">
    <property type="term" value="C:cytoplasm"/>
    <property type="evidence" value="ECO:0007669"/>
    <property type="project" value="TreeGrafter"/>
</dbReference>
<reference evidence="2 3" key="1">
    <citation type="submission" date="2018-03" db="EMBL/GenBank/DDBJ databases">
        <title>Genomic Encyclopedia of Type Strains, Phase III (KMG-III): the genomes of soil and plant-associated and newly described type strains.</title>
        <authorList>
            <person name="Whitman W."/>
        </authorList>
    </citation>
    <scope>NUCLEOTIDE SEQUENCE [LARGE SCALE GENOMIC DNA]</scope>
    <source>
        <strain evidence="2 3">CGMCC 1.12259</strain>
    </source>
</reference>
<organism evidence="2 3">
    <name type="scientific">Planomicrobium soli</name>
    <dbReference type="NCBI Taxonomy" id="1176648"/>
    <lineage>
        <taxon>Bacteria</taxon>
        <taxon>Bacillati</taxon>
        <taxon>Bacillota</taxon>
        <taxon>Bacilli</taxon>
        <taxon>Bacillales</taxon>
        <taxon>Caryophanaceae</taxon>
        <taxon>Planomicrobium</taxon>
    </lineage>
</organism>
<protein>
    <submittedName>
        <fullName evidence="2">Ribosomal-protein-alanine N-acetyltransferase</fullName>
    </submittedName>
</protein>
<dbReference type="PANTHER" id="PTHR43792:SF9">
    <property type="entry name" value="RIBOSOMAL-PROTEIN-ALANINE ACETYLTRANSFERASE"/>
    <property type="match status" value="1"/>
</dbReference>
<sequence>MEFPTLETERLELVKISQQYTEQLFDIMSRDEVTRYYGMDSLASFEEAAQIIESFQTSFEGSRGIRWGIIVKQSGHFAGTIGLNNLNLRGKKAEVGYELHPDYWGQGIVREANRAVLQYAFTELGLFRIGAVTFPENTVSSGLLKKLGFTEEGRLRGYLYQRHRSHDALVFSLLKTEWEEKEE</sequence>
<dbReference type="EMBL" id="PYAT01000006">
    <property type="protein sequence ID" value="PSL40148.1"/>
    <property type="molecule type" value="Genomic_DNA"/>
</dbReference>
<proteinExistence type="predicted"/>
<keyword evidence="2" id="KW-0808">Transferase</keyword>
<evidence type="ECO:0000313" key="2">
    <source>
        <dbReference type="EMBL" id="PSL40148.1"/>
    </source>
</evidence>
<gene>
    <name evidence="2" type="ORF">B0H99_106166</name>
</gene>
<dbReference type="GO" id="GO:0008999">
    <property type="term" value="F:protein-N-terminal-alanine acetyltransferase activity"/>
    <property type="evidence" value="ECO:0007669"/>
    <property type="project" value="TreeGrafter"/>
</dbReference>
<dbReference type="Gene3D" id="3.40.630.30">
    <property type="match status" value="1"/>
</dbReference>
<evidence type="ECO:0000259" key="1">
    <source>
        <dbReference type="PROSITE" id="PS51186"/>
    </source>
</evidence>
<dbReference type="PROSITE" id="PS51186">
    <property type="entry name" value="GNAT"/>
    <property type="match status" value="1"/>
</dbReference>
<name>A0A2P8H1P9_9BACL</name>